<protein>
    <submittedName>
        <fullName evidence="1">Uncharacterized protein</fullName>
    </submittedName>
</protein>
<name>A0A6J5KY53_9CAUD</name>
<proteinExistence type="predicted"/>
<accession>A0A6J5KY53</accession>
<evidence type="ECO:0000313" key="1">
    <source>
        <dbReference type="EMBL" id="CAB4127394.1"/>
    </source>
</evidence>
<dbReference type="EMBL" id="LR796208">
    <property type="protein sequence ID" value="CAB4127394.1"/>
    <property type="molecule type" value="Genomic_DNA"/>
</dbReference>
<organism evidence="1">
    <name type="scientific">uncultured Caudovirales phage</name>
    <dbReference type="NCBI Taxonomy" id="2100421"/>
    <lineage>
        <taxon>Viruses</taxon>
        <taxon>Duplodnaviria</taxon>
        <taxon>Heunggongvirae</taxon>
        <taxon>Uroviricota</taxon>
        <taxon>Caudoviricetes</taxon>
        <taxon>Peduoviridae</taxon>
        <taxon>Maltschvirus</taxon>
        <taxon>Maltschvirus maltsch</taxon>
    </lineage>
</organism>
<gene>
    <name evidence="1" type="ORF">UFOVP84_165</name>
</gene>
<reference evidence="1" key="1">
    <citation type="submission" date="2020-04" db="EMBL/GenBank/DDBJ databases">
        <authorList>
            <person name="Chiriac C."/>
            <person name="Salcher M."/>
            <person name="Ghai R."/>
            <person name="Kavagutti S V."/>
        </authorList>
    </citation>
    <scope>NUCLEOTIDE SEQUENCE</scope>
</reference>
<sequence length="59" mass="6931">MNLNEMTLDEMKVKAQYILDQKSGWKSCQDGSYEMALSYAGYYDLLKEIQSREKELETI</sequence>